<protein>
    <recommendedName>
        <fullName evidence="11">Sodium transporter HKT1</fullName>
    </recommendedName>
</protein>
<evidence type="ECO:0000313" key="9">
    <source>
        <dbReference type="EMBL" id="KAJ3698482.1"/>
    </source>
</evidence>
<dbReference type="InterPro" id="IPR003445">
    <property type="entry name" value="Cat_transpt"/>
</dbReference>
<feature type="transmembrane region" description="Helical" evidence="8">
    <location>
        <begin position="386"/>
        <end position="403"/>
    </location>
</feature>
<feature type="transmembrane region" description="Helical" evidence="8">
    <location>
        <begin position="57"/>
        <end position="78"/>
    </location>
</feature>
<keyword evidence="10" id="KW-1185">Reference proteome</keyword>
<feature type="transmembrane region" description="Helical" evidence="8">
    <location>
        <begin position="237"/>
        <end position="259"/>
    </location>
</feature>
<feature type="transmembrane region" description="Helical" evidence="8">
    <location>
        <begin position="271"/>
        <end position="299"/>
    </location>
</feature>
<evidence type="ECO:0000256" key="2">
    <source>
        <dbReference type="ARBA" id="ARBA00010864"/>
    </source>
</evidence>
<dbReference type="Pfam" id="PF02386">
    <property type="entry name" value="TrkH"/>
    <property type="match status" value="1"/>
</dbReference>
<sequence>MPSSPTVACPPPLHLPYTIHYHQHMHRIKERLAGFKKSFMSKFAVLYHFLLLNLNPLFTLVFYFLFISFFGFLMLNKLKIRNPQEKPKDIDMFFTAVSAATVSSMSTLEMEVFSNAQLVVLTILMLLGGEIFTSLLGLYFKKSKFSPNTSLMNQNRTQMVHPGDIELEISTVIVSMVFDSMESDMLERDKNMKYTAILYLSYVVLGYLLVIHIGGTVAIMTYIFLVSDSRIILREKGLNILTFSIFTTVSSFSNCGFVPTNDNMIVFKKNLGLLLIIVPQCLLGGTMYPPALRLALWFLKKITRKQEFDYILRDVKQMGYAHLFPWLYSLMLALTVLGFLVVQLVAICAMEWRNEELGGFSVYGKVVNYLFLAVNARHTGESTVDLSTITPAILVLFVFMMYLPPYTAFMPFKDETSITEEEYHRPESKSIFRSALFSQLSFLSIFVMLICVTERDKLSQDPLNFNVFNIVFEVVSAYGSVGYSIGYSCSRQLTTDSTCRDLWTGFVGRWSTSGKVVLIVVMFFGRLKRYTMRCGTAWKLSYKK</sequence>
<keyword evidence="4 8" id="KW-0812">Transmembrane</keyword>
<keyword evidence="3" id="KW-0813">Transport</keyword>
<evidence type="ECO:0000256" key="8">
    <source>
        <dbReference type="SAM" id="Phobius"/>
    </source>
</evidence>
<feature type="transmembrane region" description="Helical" evidence="8">
    <location>
        <begin position="465"/>
        <end position="486"/>
    </location>
</feature>
<dbReference type="GO" id="GO:0008324">
    <property type="term" value="F:monoatomic cation transmembrane transporter activity"/>
    <property type="evidence" value="ECO:0007669"/>
    <property type="project" value="InterPro"/>
</dbReference>
<evidence type="ECO:0000256" key="6">
    <source>
        <dbReference type="ARBA" id="ARBA00023065"/>
    </source>
</evidence>
<dbReference type="GO" id="GO:0030001">
    <property type="term" value="P:metal ion transport"/>
    <property type="evidence" value="ECO:0007669"/>
    <property type="project" value="UniProtKB-ARBA"/>
</dbReference>
<dbReference type="EMBL" id="JAMRDG010000001">
    <property type="protein sequence ID" value="KAJ3698482.1"/>
    <property type="molecule type" value="Genomic_DNA"/>
</dbReference>
<dbReference type="PANTHER" id="PTHR31064">
    <property type="entry name" value="POTASSIUM TRANSPORT PROTEIN DDB_G0292412-RELATED"/>
    <property type="match status" value="1"/>
</dbReference>
<dbReference type="InterPro" id="IPR051143">
    <property type="entry name" value="TrkH_K-transport"/>
</dbReference>
<comment type="similarity">
    <text evidence="2">Belongs to the TrkH potassium transport family. HKT (TC 2.A.38.3) subfamily.</text>
</comment>
<dbReference type="AlphaFoldDB" id="A0AAD5ZIE4"/>
<feature type="transmembrane region" description="Helical" evidence="8">
    <location>
        <begin position="320"/>
        <end position="345"/>
    </location>
</feature>
<evidence type="ECO:0000256" key="7">
    <source>
        <dbReference type="ARBA" id="ARBA00023136"/>
    </source>
</evidence>
<evidence type="ECO:0000256" key="3">
    <source>
        <dbReference type="ARBA" id="ARBA00022448"/>
    </source>
</evidence>
<comment type="subcellular location">
    <subcellularLocation>
        <location evidence="1">Membrane</location>
        <topology evidence="1">Multi-pass membrane protein</topology>
    </subcellularLocation>
</comment>
<keyword evidence="5 8" id="KW-1133">Transmembrane helix</keyword>
<evidence type="ECO:0000256" key="4">
    <source>
        <dbReference type="ARBA" id="ARBA00022692"/>
    </source>
</evidence>
<accession>A0AAD5ZIE4</accession>
<gene>
    <name evidence="9" type="ORF">LUZ61_002187</name>
</gene>
<feature type="transmembrane region" description="Helical" evidence="8">
    <location>
        <begin position="120"/>
        <end position="140"/>
    </location>
</feature>
<evidence type="ECO:0000256" key="1">
    <source>
        <dbReference type="ARBA" id="ARBA00004141"/>
    </source>
</evidence>
<dbReference type="GO" id="GO:0098662">
    <property type="term" value="P:inorganic cation transmembrane transport"/>
    <property type="evidence" value="ECO:0007669"/>
    <property type="project" value="UniProtKB-ARBA"/>
</dbReference>
<feature type="transmembrane region" description="Helical" evidence="8">
    <location>
        <begin position="198"/>
        <end position="225"/>
    </location>
</feature>
<feature type="transmembrane region" description="Helical" evidence="8">
    <location>
        <begin position="431"/>
        <end position="453"/>
    </location>
</feature>
<comment type="caution">
    <text evidence="9">The sequence shown here is derived from an EMBL/GenBank/DDBJ whole genome shotgun (WGS) entry which is preliminary data.</text>
</comment>
<dbReference type="PANTHER" id="PTHR31064:SF38">
    <property type="entry name" value="CATION TRANSPORTER HKT1_4-RELATED"/>
    <property type="match status" value="1"/>
</dbReference>
<reference evidence="9 10" key="1">
    <citation type="journal article" date="2022" name="Cell">
        <title>Repeat-based holocentromeres influence genome architecture and karyotype evolution.</title>
        <authorList>
            <person name="Hofstatter P.G."/>
            <person name="Thangavel G."/>
            <person name="Lux T."/>
            <person name="Neumann P."/>
            <person name="Vondrak T."/>
            <person name="Novak P."/>
            <person name="Zhang M."/>
            <person name="Costa L."/>
            <person name="Castellani M."/>
            <person name="Scott A."/>
            <person name="Toegelov H."/>
            <person name="Fuchs J."/>
            <person name="Mata-Sucre Y."/>
            <person name="Dias Y."/>
            <person name="Vanzela A.L.L."/>
            <person name="Huettel B."/>
            <person name="Almeida C.C.S."/>
            <person name="Simkova H."/>
            <person name="Souza G."/>
            <person name="Pedrosa-Harand A."/>
            <person name="Macas J."/>
            <person name="Mayer K.F.X."/>
            <person name="Houben A."/>
            <person name="Marques A."/>
        </authorList>
    </citation>
    <scope>NUCLEOTIDE SEQUENCE [LARGE SCALE GENOMIC DNA]</scope>
    <source>
        <strain evidence="9">RhyTen1mFocal</strain>
    </source>
</reference>
<evidence type="ECO:0000256" key="5">
    <source>
        <dbReference type="ARBA" id="ARBA00022989"/>
    </source>
</evidence>
<name>A0AAD5ZIE4_9POAL</name>
<keyword evidence="6" id="KW-0406">Ion transport</keyword>
<feature type="transmembrane region" description="Helical" evidence="8">
    <location>
        <begin position="357"/>
        <end position="374"/>
    </location>
</feature>
<keyword evidence="7 8" id="KW-0472">Membrane</keyword>
<proteinExistence type="inferred from homology"/>
<organism evidence="9 10">
    <name type="scientific">Rhynchospora tenuis</name>
    <dbReference type="NCBI Taxonomy" id="198213"/>
    <lineage>
        <taxon>Eukaryota</taxon>
        <taxon>Viridiplantae</taxon>
        <taxon>Streptophyta</taxon>
        <taxon>Embryophyta</taxon>
        <taxon>Tracheophyta</taxon>
        <taxon>Spermatophyta</taxon>
        <taxon>Magnoliopsida</taxon>
        <taxon>Liliopsida</taxon>
        <taxon>Poales</taxon>
        <taxon>Cyperaceae</taxon>
        <taxon>Cyperoideae</taxon>
        <taxon>Rhynchosporeae</taxon>
        <taxon>Rhynchospora</taxon>
    </lineage>
</organism>
<evidence type="ECO:0008006" key="11">
    <source>
        <dbReference type="Google" id="ProtNLM"/>
    </source>
</evidence>
<feature type="transmembrane region" description="Helical" evidence="8">
    <location>
        <begin position="506"/>
        <end position="525"/>
    </location>
</feature>
<dbReference type="GO" id="GO:0005886">
    <property type="term" value="C:plasma membrane"/>
    <property type="evidence" value="ECO:0007669"/>
    <property type="project" value="TreeGrafter"/>
</dbReference>
<evidence type="ECO:0000313" key="10">
    <source>
        <dbReference type="Proteomes" id="UP001210211"/>
    </source>
</evidence>
<dbReference type="Proteomes" id="UP001210211">
    <property type="component" value="Unassembled WGS sequence"/>
</dbReference>